<evidence type="ECO:0000256" key="1">
    <source>
        <dbReference type="SAM" id="Phobius"/>
    </source>
</evidence>
<dbReference type="EMBL" id="AF538042">
    <property type="protein sequence ID" value="AAN04060.1"/>
    <property type="molecule type" value="Genomic_DNA"/>
</dbReference>
<reference evidence="2" key="1">
    <citation type="journal article" date="2002" name="Curr. Biol.">
        <title>The closest unicellular relatives of animals.</title>
        <authorList>
            <person name="Lang B.F."/>
            <person name="O'Kelly C."/>
            <person name="Nerad T."/>
            <person name="Gray M.W."/>
            <person name="Burger G."/>
        </authorList>
    </citation>
    <scope>NUCLEOTIDE SEQUENCE</scope>
    <source>
        <strain evidence="2">JAP-7-2</strain>
    </source>
</reference>
<organism evidence="2">
    <name type="scientific">Amoebidium parasiticum</name>
    <dbReference type="NCBI Taxonomy" id="4881"/>
    <lineage>
        <taxon>Eukaryota</taxon>
        <taxon>Ichthyosporea</taxon>
        <taxon>Ichthyophonida</taxon>
        <taxon>Amoebidiaceae</taxon>
        <taxon>Amoebidium</taxon>
    </lineage>
</organism>
<feature type="transmembrane region" description="Helical" evidence="1">
    <location>
        <begin position="12"/>
        <end position="32"/>
    </location>
</feature>
<keyword evidence="1" id="KW-0812">Transmembrane</keyword>
<accession>Q8M0D1</accession>
<sequence length="130" mass="14914">MVLLEAHLSVLWELTAAVLWPLVSSLCFWGFITRFLSLTFSFWELTAAGLWPLVPSLFLFSASLHLQRSSAASLHFHLIHLIHLCISTHRCQSVRSRAHSFYSLFFHSYLYDASLYCCRSVHSFHSLVIG</sequence>
<keyword evidence="2" id="KW-0496">Mitochondrion</keyword>
<gene>
    <name evidence="2" type="primary">orf130</name>
</gene>
<protein>
    <submittedName>
        <fullName evidence="2">Orf130</fullName>
    </submittedName>
</protein>
<evidence type="ECO:0000313" key="2">
    <source>
        <dbReference type="EMBL" id="AAN04060.1"/>
    </source>
</evidence>
<keyword evidence="1" id="KW-1133">Transmembrane helix</keyword>
<name>Q8M0D1_AMOPA</name>
<dbReference type="AlphaFoldDB" id="Q8M0D1"/>
<feature type="transmembrane region" description="Helical" evidence="1">
    <location>
        <begin position="38"/>
        <end position="60"/>
    </location>
</feature>
<proteinExistence type="predicted"/>
<geneLocation type="mitochondrion" evidence="2"/>
<keyword evidence="1" id="KW-0472">Membrane</keyword>